<feature type="transmembrane region" description="Helical" evidence="6">
    <location>
        <begin position="163"/>
        <end position="186"/>
    </location>
</feature>
<comment type="subcellular location">
    <subcellularLocation>
        <location evidence="1">Cell membrane</location>
        <topology evidence="1">Multi-pass membrane protein</topology>
    </subcellularLocation>
</comment>
<feature type="transmembrane region" description="Helical" evidence="6">
    <location>
        <begin position="467"/>
        <end position="485"/>
    </location>
</feature>
<dbReference type="RefSeq" id="WP_377110684.1">
    <property type="nucleotide sequence ID" value="NZ_JBHTHZ010000001.1"/>
</dbReference>
<keyword evidence="8" id="KW-1185">Reference proteome</keyword>
<evidence type="ECO:0000256" key="3">
    <source>
        <dbReference type="ARBA" id="ARBA00022692"/>
    </source>
</evidence>
<feature type="transmembrane region" description="Helical" evidence="6">
    <location>
        <begin position="344"/>
        <end position="371"/>
    </location>
</feature>
<dbReference type="InterPro" id="IPR050833">
    <property type="entry name" value="Poly_Biosynth_Transport"/>
</dbReference>
<feature type="transmembrane region" description="Helical" evidence="6">
    <location>
        <begin position="383"/>
        <end position="403"/>
    </location>
</feature>
<keyword evidence="4 6" id="KW-1133">Transmembrane helix</keyword>
<keyword evidence="3 6" id="KW-0812">Transmembrane</keyword>
<comment type="caution">
    <text evidence="7">The sequence shown here is derived from an EMBL/GenBank/DDBJ whole genome shotgun (WGS) entry which is preliminary data.</text>
</comment>
<accession>A0ABW3ALT5</accession>
<keyword evidence="2" id="KW-1003">Cell membrane</keyword>
<feature type="transmembrane region" description="Helical" evidence="6">
    <location>
        <begin position="309"/>
        <end position="332"/>
    </location>
</feature>
<evidence type="ECO:0000256" key="2">
    <source>
        <dbReference type="ARBA" id="ARBA00022475"/>
    </source>
</evidence>
<evidence type="ECO:0000256" key="6">
    <source>
        <dbReference type="SAM" id="Phobius"/>
    </source>
</evidence>
<keyword evidence="5 6" id="KW-0472">Membrane</keyword>
<feature type="transmembrane region" description="Helical" evidence="6">
    <location>
        <begin position="442"/>
        <end position="461"/>
    </location>
</feature>
<dbReference type="Proteomes" id="UP001597010">
    <property type="component" value="Unassembled WGS sequence"/>
</dbReference>
<feature type="transmembrane region" description="Helical" evidence="6">
    <location>
        <begin position="128"/>
        <end position="151"/>
    </location>
</feature>
<reference evidence="8" key="1">
    <citation type="journal article" date="2019" name="Int. J. Syst. Evol. Microbiol.">
        <title>The Global Catalogue of Microorganisms (GCM) 10K type strain sequencing project: providing services to taxonomists for standard genome sequencing and annotation.</title>
        <authorList>
            <consortium name="The Broad Institute Genomics Platform"/>
            <consortium name="The Broad Institute Genome Sequencing Center for Infectious Disease"/>
            <person name="Wu L."/>
            <person name="Ma J."/>
        </authorList>
    </citation>
    <scope>NUCLEOTIDE SEQUENCE [LARGE SCALE GENOMIC DNA]</scope>
    <source>
        <strain evidence="8">CCUG 61484</strain>
    </source>
</reference>
<protein>
    <recommendedName>
        <fullName evidence="9">Membrane protein involved in the export of O-antigen and teichoic acid</fullName>
    </recommendedName>
</protein>
<evidence type="ECO:0000256" key="5">
    <source>
        <dbReference type="ARBA" id="ARBA00023136"/>
    </source>
</evidence>
<feature type="transmembrane region" description="Helical" evidence="6">
    <location>
        <begin position="192"/>
        <end position="214"/>
    </location>
</feature>
<feature type="transmembrane region" description="Helical" evidence="6">
    <location>
        <begin position="82"/>
        <end position="108"/>
    </location>
</feature>
<dbReference type="PANTHER" id="PTHR30250">
    <property type="entry name" value="PST FAMILY PREDICTED COLANIC ACID TRANSPORTER"/>
    <property type="match status" value="1"/>
</dbReference>
<evidence type="ECO:0000256" key="1">
    <source>
        <dbReference type="ARBA" id="ARBA00004651"/>
    </source>
</evidence>
<feature type="transmembrane region" description="Helical" evidence="6">
    <location>
        <begin position="12"/>
        <end position="35"/>
    </location>
</feature>
<gene>
    <name evidence="7" type="ORF">ACFQZX_00050</name>
</gene>
<feature type="transmembrane region" description="Helical" evidence="6">
    <location>
        <begin position="41"/>
        <end position="61"/>
    </location>
</feature>
<feature type="transmembrane region" description="Helical" evidence="6">
    <location>
        <begin position="409"/>
        <end position="430"/>
    </location>
</feature>
<proteinExistence type="predicted"/>
<evidence type="ECO:0000313" key="8">
    <source>
        <dbReference type="Proteomes" id="UP001597010"/>
    </source>
</evidence>
<organism evidence="7 8">
    <name type="scientific">Mucilaginibacter litoreus</name>
    <dbReference type="NCBI Taxonomy" id="1048221"/>
    <lineage>
        <taxon>Bacteria</taxon>
        <taxon>Pseudomonadati</taxon>
        <taxon>Bacteroidota</taxon>
        <taxon>Sphingobacteriia</taxon>
        <taxon>Sphingobacteriales</taxon>
        <taxon>Sphingobacteriaceae</taxon>
        <taxon>Mucilaginibacter</taxon>
    </lineage>
</organism>
<sequence>MSIAKRLINGSLASWFQIIITVLTQVLLVPVYLLSWDVETYGLWLAIQALSILFITLDTGHQTYLNFEFLRIGQNNPKKVSLYLWSGVWVGFGVGILQVLLILIIVFTNLLGLLLNEAQGLSSSLIQSAGLVLIIQSVSNCLCLSGGGVINRVLGTFGYYPRTAWWTAGAMAVAAIAPAIAVAYGANLLEAAIVRTVVCGIYYALQYIDFFYLLHKNKIRISKGSLRLGWKNFLKSIHISAKSILENARNVGVRVILAPLTGAVNLVAFSTLRTGANFAMQGLNTITNPLMPELMHFLNKRDQERSETALGTIWIIIVAIMSPGVVALQTFIEPLFNLWTRGKVVFNPMLFAVLSLSVLVFAIAQPAIAIVTGNNLLRVQLKISAIAALIVLVGMIVLVPRIGLLGAGLVLLAAEIVTCVSYISAAKAWLHNNQLIWPRQASYIANRSVFIAAVGMGLIIMLKHDKYILLAVILFMLLLNLYDYWRTMPFFARFRTKQMFRSLSVFRK</sequence>
<evidence type="ECO:0000256" key="4">
    <source>
        <dbReference type="ARBA" id="ARBA00022989"/>
    </source>
</evidence>
<evidence type="ECO:0008006" key="9">
    <source>
        <dbReference type="Google" id="ProtNLM"/>
    </source>
</evidence>
<dbReference type="EMBL" id="JBHTHZ010000001">
    <property type="protein sequence ID" value="MFD0791981.1"/>
    <property type="molecule type" value="Genomic_DNA"/>
</dbReference>
<dbReference type="PANTHER" id="PTHR30250:SF11">
    <property type="entry name" value="O-ANTIGEN TRANSPORTER-RELATED"/>
    <property type="match status" value="1"/>
</dbReference>
<evidence type="ECO:0000313" key="7">
    <source>
        <dbReference type="EMBL" id="MFD0791981.1"/>
    </source>
</evidence>
<name>A0ABW3ALT5_9SPHI</name>